<gene>
    <name evidence="7" type="ORF">TAPDE_005384</name>
</gene>
<dbReference type="PANTHER" id="PTHR13251">
    <property type="entry name" value="EPILEPSY HOLOPROSENCEPHALY CANDIDATE 1/TMEM1"/>
    <property type="match status" value="1"/>
</dbReference>
<evidence type="ECO:0000256" key="2">
    <source>
        <dbReference type="ARBA" id="ARBA00022448"/>
    </source>
</evidence>
<dbReference type="InterPro" id="IPR022233">
    <property type="entry name" value="TRAPPC10/Trs130_C"/>
</dbReference>
<dbReference type="AlphaFoldDB" id="R4XGP5"/>
<dbReference type="eggNOG" id="KOG1931">
    <property type="taxonomic scope" value="Eukaryota"/>
</dbReference>
<dbReference type="Proteomes" id="UP000013776">
    <property type="component" value="Unassembled WGS sequence"/>
</dbReference>
<keyword evidence="3" id="KW-0333">Golgi apparatus</keyword>
<proteinExistence type="predicted"/>
<reference evidence="7 8" key="1">
    <citation type="journal article" date="2013" name="MBio">
        <title>Genome sequencing of the plant pathogen Taphrina deformans, the causal agent of peach leaf curl.</title>
        <authorList>
            <person name="Cisse O.H."/>
            <person name="Almeida J.M.G.C.F."/>
            <person name="Fonseca A."/>
            <person name="Kumar A.A."/>
            <person name="Salojaervi J."/>
            <person name="Overmyer K."/>
            <person name="Hauser P.M."/>
            <person name="Pagni M."/>
        </authorList>
    </citation>
    <scope>NUCLEOTIDE SEQUENCE [LARGE SCALE GENOMIC DNA]</scope>
    <source>
        <strain evidence="8">PYCC 5710 / ATCC 11124 / CBS 356.35 / IMI 108563 / JCM 9778 / NBRC 8474</strain>
    </source>
</reference>
<comment type="subcellular location">
    <subcellularLocation>
        <location evidence="1">Golgi apparatus</location>
    </subcellularLocation>
</comment>
<name>R4XGP5_TAPDE</name>
<feature type="region of interest" description="Disordered" evidence="4">
    <location>
        <begin position="122"/>
        <end position="142"/>
    </location>
</feature>
<dbReference type="Pfam" id="PF12584">
    <property type="entry name" value="TRAPPC10"/>
    <property type="match status" value="1"/>
</dbReference>
<keyword evidence="2" id="KW-0813">Transport</keyword>
<sequence length="962" mass="107553">MLGFNPAITIQDLFGIWQTVEENVRERARQTSFTWHSEGRFLGHCPSLELEFQAYVTEGNQAVMPYDVLLQPVLNIFVMQCDTTTTYKDHVKQLIAKWHGTVIQRQPHQEYIILHVVSTNSSYSATNSSSTSKSPSSGSKGSILDKLKGDFNGSSGSMNRCFQLRTGDDKLEMEDAYTDLISGIMQCIRRSLHSKLSSVEVELEQLQHLDLTAARTFEQLFLSRDRLAHIFESMKLTDEALMQYAHLLQAFERVAVPLETMYFPKLMLQDWSALCAEPKLLIEELEVSGAILLDGSHSVLAFRLYIFAAAIRLLCEAGKFEQALDAGLDFVSTIDRLVSMDNSIEAKAVGMSSLINWILAVAPNDHYSDAFAAARGDLCNYRLSLFSHVDTTSPTITEPHNMIEVGEDKNAGTALSDGLVLSRNQRRNTEQALADYRFSQRHNASLLLEMDCVLRYRMADTQISISKLHELGLECLSVYENSSIKADIAIELLADVKGSPELTATTSRADCYNRIFSTMVEARNLPLQDVGHFGLTQQAVICDVPAGLALEVMFESTLPFTYTSGIIRLALQTEHGQIFEVSAIACLLSPGENYLKLTAQNSFSGNCMVHSFSTTWGKICFSQNQFPRSHKIAVHLNHLFIPLSIDFPRSAISTTPKVLEICITTVEFELKQCQLTITALHPMIRIGSQAIVHNKTSAQKLCDFDSAADVFALGDLANNSRSWIELSYDILEDITELSFEIEAALNFFHDSSQFTVFQRLRVHVNLPLAIRVQEVYRGESLFSRYHVACDSSTCLKVNAVLLTEDGAIATSSFGPRSEKCLLLDNQTGDDFAQDYCLEVPIDLPAQVVVHTVDTVLRAKHFVIGQRIQGSMSIVTRYKFPPNREQQENCFYYELEVDEGSWLLAGKVRGLFSGQNRHDIQFDLVPLHNGLLNYPLVTIQPSDNTDIQSEVHIKTMAKTAAVL</sequence>
<keyword evidence="8" id="KW-1185">Reference proteome</keyword>
<dbReference type="InterPro" id="IPR056913">
    <property type="entry name" value="TRAPPC10/Trs130_N"/>
</dbReference>
<comment type="caution">
    <text evidence="7">The sequence shown here is derived from an EMBL/GenBank/DDBJ whole genome shotgun (WGS) entry which is preliminary data.</text>
</comment>
<accession>R4XGP5</accession>
<evidence type="ECO:0000259" key="5">
    <source>
        <dbReference type="Pfam" id="PF12584"/>
    </source>
</evidence>
<evidence type="ECO:0000313" key="7">
    <source>
        <dbReference type="EMBL" id="CCG84838.1"/>
    </source>
</evidence>
<protein>
    <recommendedName>
        <fullName evidence="9">Trafficking protein particle complex subunit 10</fullName>
    </recommendedName>
</protein>
<dbReference type="PANTHER" id="PTHR13251:SF3">
    <property type="entry name" value="TRAFFICKING PROTEIN PARTICLE COMPLEX SUBUNIT 10"/>
    <property type="match status" value="1"/>
</dbReference>
<evidence type="ECO:0000256" key="3">
    <source>
        <dbReference type="ARBA" id="ARBA00023034"/>
    </source>
</evidence>
<evidence type="ECO:0000256" key="1">
    <source>
        <dbReference type="ARBA" id="ARBA00004555"/>
    </source>
</evidence>
<evidence type="ECO:0000259" key="6">
    <source>
        <dbReference type="Pfam" id="PF23036"/>
    </source>
</evidence>
<evidence type="ECO:0008006" key="9">
    <source>
        <dbReference type="Google" id="ProtNLM"/>
    </source>
</evidence>
<feature type="domain" description="TRAPPC10/Trs130 C-terminal" evidence="5">
    <location>
        <begin position="840"/>
        <end position="944"/>
    </location>
</feature>
<dbReference type="GO" id="GO:0034498">
    <property type="term" value="P:early endosome to Golgi transport"/>
    <property type="evidence" value="ECO:0007669"/>
    <property type="project" value="TreeGrafter"/>
</dbReference>
<dbReference type="InterPro" id="IPR045126">
    <property type="entry name" value="TRAPPC10/Trs130"/>
</dbReference>
<dbReference type="OrthoDB" id="10256906at2759"/>
<dbReference type="EMBL" id="CAHR02000322">
    <property type="protein sequence ID" value="CCG84838.1"/>
    <property type="molecule type" value="Genomic_DNA"/>
</dbReference>
<evidence type="ECO:0000256" key="4">
    <source>
        <dbReference type="SAM" id="MobiDB-lite"/>
    </source>
</evidence>
<dbReference type="GO" id="GO:1990071">
    <property type="term" value="C:TRAPPII protein complex"/>
    <property type="evidence" value="ECO:0007669"/>
    <property type="project" value="InterPro"/>
</dbReference>
<evidence type="ECO:0000313" key="8">
    <source>
        <dbReference type="Proteomes" id="UP000013776"/>
    </source>
</evidence>
<organism evidence="7 8">
    <name type="scientific">Taphrina deformans (strain PYCC 5710 / ATCC 11124 / CBS 356.35 / IMI 108563 / JCM 9778 / NBRC 8474)</name>
    <name type="common">Peach leaf curl fungus</name>
    <name type="synonym">Lalaria deformans</name>
    <dbReference type="NCBI Taxonomy" id="1097556"/>
    <lineage>
        <taxon>Eukaryota</taxon>
        <taxon>Fungi</taxon>
        <taxon>Dikarya</taxon>
        <taxon>Ascomycota</taxon>
        <taxon>Taphrinomycotina</taxon>
        <taxon>Taphrinomycetes</taxon>
        <taxon>Taphrinales</taxon>
        <taxon>Taphrinaceae</taxon>
        <taxon>Taphrina</taxon>
    </lineage>
</organism>
<dbReference type="VEuPathDB" id="FungiDB:TAPDE_005384"/>
<dbReference type="GO" id="GO:0006891">
    <property type="term" value="P:intra-Golgi vesicle-mediated transport"/>
    <property type="evidence" value="ECO:0007669"/>
    <property type="project" value="TreeGrafter"/>
</dbReference>
<dbReference type="STRING" id="1097556.R4XGP5"/>
<dbReference type="Pfam" id="PF23036">
    <property type="entry name" value="TRAPPC10_1st"/>
    <property type="match status" value="1"/>
</dbReference>
<dbReference type="GO" id="GO:0005829">
    <property type="term" value="C:cytosol"/>
    <property type="evidence" value="ECO:0007669"/>
    <property type="project" value="GOC"/>
</dbReference>
<feature type="domain" description="TRAPPC10/Trs130 N-terminal" evidence="6">
    <location>
        <begin position="6"/>
        <end position="321"/>
    </location>
</feature>